<feature type="transmembrane region" description="Helical" evidence="7">
    <location>
        <begin position="7"/>
        <end position="28"/>
    </location>
</feature>
<evidence type="ECO:0000313" key="10">
    <source>
        <dbReference type="Proteomes" id="UP000294229"/>
    </source>
</evidence>
<keyword evidence="5 7" id="KW-1133">Transmembrane helix</keyword>
<dbReference type="InterPro" id="IPR036259">
    <property type="entry name" value="MFS_trans_sf"/>
</dbReference>
<dbReference type="Pfam" id="PF07690">
    <property type="entry name" value="MFS_1"/>
    <property type="match status" value="1"/>
</dbReference>
<dbReference type="InterPro" id="IPR020846">
    <property type="entry name" value="MFS_dom"/>
</dbReference>
<dbReference type="PRINTS" id="PR01036">
    <property type="entry name" value="TCRTETB"/>
</dbReference>
<evidence type="ECO:0000313" key="9">
    <source>
        <dbReference type="EMBL" id="RZN55789.1"/>
    </source>
</evidence>
<dbReference type="InterPro" id="IPR011701">
    <property type="entry name" value="MFS"/>
</dbReference>
<keyword evidence="3" id="KW-1003">Cell membrane</keyword>
<evidence type="ECO:0000256" key="3">
    <source>
        <dbReference type="ARBA" id="ARBA00022475"/>
    </source>
</evidence>
<dbReference type="PROSITE" id="PS50850">
    <property type="entry name" value="MFS"/>
    <property type="match status" value="1"/>
</dbReference>
<dbReference type="SUPFAM" id="SSF103473">
    <property type="entry name" value="MFS general substrate transporter"/>
    <property type="match status" value="1"/>
</dbReference>
<dbReference type="PANTHER" id="PTHR42718:SF46">
    <property type="entry name" value="BLR6921 PROTEIN"/>
    <property type="match status" value="1"/>
</dbReference>
<evidence type="ECO:0000256" key="7">
    <source>
        <dbReference type="SAM" id="Phobius"/>
    </source>
</evidence>
<sequence>MTEQKTYTGLAWIAAMAFFMQTLDATILNTALPTISQNLNESPLNMQLAIISYALTVALFIPLSGWLADKYGTLNVFRVSIAIFVLGSIACAFSYSLSVLVFSRILQGLGGALMMPVARLAIIRTVPKNQLLNAWNIMAMAGLIGPILGPVLGGLIVTYLTWHWIFLINIPIGLAGMLLAKYAMPNIKGQSLPLDNIGFILFAGGLVGVTLGLDLVAEHFTTPWIDTTVLTSGVMFLFAYIYYAKQIAHPLLPLSVFQIRTFRLGFIANLFIRLCGSGVPFLLPLMLQVVFHYSPEMAGWLMVPIAVSSMAFKPLIKPILFRFGYKKTLIGTGVLMTLTIATMSLLQQQTPVWQMVLILLVYGGCMSVSFTAVNTLTVGDLSESNASAGSTMLSIIQQVGIGIGIAVSSVILGVYRNLLSDNSEQLQNAFSYTFLTSSLFGIVLVLILRGLKKQDGNNLQIEKPKEAE</sequence>
<feature type="transmembrane region" description="Helical" evidence="7">
    <location>
        <begin position="399"/>
        <end position="418"/>
    </location>
</feature>
<dbReference type="PANTHER" id="PTHR42718">
    <property type="entry name" value="MAJOR FACILITATOR SUPERFAMILY MULTIDRUG TRANSPORTER MFSC"/>
    <property type="match status" value="1"/>
</dbReference>
<dbReference type="InterPro" id="IPR004638">
    <property type="entry name" value="EmrB-like"/>
</dbReference>
<dbReference type="AlphaFoldDB" id="A0A8B3T9V1"/>
<comment type="caution">
    <text evidence="9">The sequence shown here is derived from an EMBL/GenBank/DDBJ whole genome shotgun (WGS) entry which is preliminary data.</text>
</comment>
<keyword evidence="6 7" id="KW-0472">Membrane</keyword>
<accession>A0A8B3T9V1</accession>
<feature type="domain" description="Major facilitator superfamily (MFS) profile" evidence="8">
    <location>
        <begin position="10"/>
        <end position="456"/>
    </location>
</feature>
<feature type="transmembrane region" description="Helical" evidence="7">
    <location>
        <begin position="134"/>
        <end position="156"/>
    </location>
</feature>
<reference evidence="9 10" key="1">
    <citation type="submission" date="2018-11" db="EMBL/GenBank/DDBJ databases">
        <title>Sequencing Av. paragallinarum serogroups.</title>
        <authorList>
            <person name="Hellmuth J.E."/>
            <person name="Boucher C.E."/>
            <person name="Cason E.D."/>
        </authorList>
    </citation>
    <scope>NUCLEOTIDE SEQUENCE [LARGE SCALE GENOMIC DNA]</scope>
    <source>
        <strain evidence="9 10">SA-3</strain>
    </source>
</reference>
<dbReference type="NCBIfam" id="TIGR00711">
    <property type="entry name" value="efflux_EmrB"/>
    <property type="match status" value="1"/>
</dbReference>
<feature type="transmembrane region" description="Helical" evidence="7">
    <location>
        <begin position="328"/>
        <end position="346"/>
    </location>
</feature>
<feature type="transmembrane region" description="Helical" evidence="7">
    <location>
        <begin position="75"/>
        <end position="95"/>
    </location>
</feature>
<evidence type="ECO:0000256" key="4">
    <source>
        <dbReference type="ARBA" id="ARBA00022692"/>
    </source>
</evidence>
<feature type="transmembrane region" description="Helical" evidence="7">
    <location>
        <begin position="223"/>
        <end position="243"/>
    </location>
</feature>
<evidence type="ECO:0000256" key="5">
    <source>
        <dbReference type="ARBA" id="ARBA00022989"/>
    </source>
</evidence>
<dbReference type="EMBL" id="RQXS01000079">
    <property type="protein sequence ID" value="RZN55789.1"/>
    <property type="molecule type" value="Genomic_DNA"/>
</dbReference>
<keyword evidence="2" id="KW-0813">Transport</keyword>
<feature type="transmembrane region" description="Helical" evidence="7">
    <location>
        <begin position="162"/>
        <end position="184"/>
    </location>
</feature>
<feature type="transmembrane region" description="Helical" evidence="7">
    <location>
        <begin position="352"/>
        <end position="378"/>
    </location>
</feature>
<dbReference type="Proteomes" id="UP000294229">
    <property type="component" value="Unassembled WGS sequence"/>
</dbReference>
<dbReference type="CDD" id="cd17503">
    <property type="entry name" value="MFS_LmrB_MDR_like"/>
    <property type="match status" value="1"/>
</dbReference>
<feature type="transmembrane region" description="Helical" evidence="7">
    <location>
        <begin position="196"/>
        <end position="217"/>
    </location>
</feature>
<evidence type="ECO:0000259" key="8">
    <source>
        <dbReference type="PROSITE" id="PS50850"/>
    </source>
</evidence>
<dbReference type="GO" id="GO:0005886">
    <property type="term" value="C:plasma membrane"/>
    <property type="evidence" value="ECO:0007669"/>
    <property type="project" value="UniProtKB-SubCell"/>
</dbReference>
<feature type="transmembrane region" description="Helical" evidence="7">
    <location>
        <begin position="297"/>
        <end position="316"/>
    </location>
</feature>
<gene>
    <name evidence="9" type="ORF">EIG79_10980</name>
</gene>
<dbReference type="RefSeq" id="WP_130239017.1">
    <property type="nucleotide sequence ID" value="NZ_RQXS01000079.1"/>
</dbReference>
<evidence type="ECO:0000256" key="1">
    <source>
        <dbReference type="ARBA" id="ARBA00004651"/>
    </source>
</evidence>
<feature type="transmembrane region" description="Helical" evidence="7">
    <location>
        <begin position="264"/>
        <end position="291"/>
    </location>
</feature>
<evidence type="ECO:0000256" key="2">
    <source>
        <dbReference type="ARBA" id="ARBA00022448"/>
    </source>
</evidence>
<dbReference type="Gene3D" id="1.20.1250.20">
    <property type="entry name" value="MFS general substrate transporter like domains"/>
    <property type="match status" value="2"/>
</dbReference>
<dbReference type="GO" id="GO:0022857">
    <property type="term" value="F:transmembrane transporter activity"/>
    <property type="evidence" value="ECO:0007669"/>
    <property type="project" value="InterPro"/>
</dbReference>
<evidence type="ECO:0000256" key="6">
    <source>
        <dbReference type="ARBA" id="ARBA00023136"/>
    </source>
</evidence>
<feature type="transmembrane region" description="Helical" evidence="7">
    <location>
        <begin position="101"/>
        <end position="122"/>
    </location>
</feature>
<feature type="transmembrane region" description="Helical" evidence="7">
    <location>
        <begin position="48"/>
        <end position="68"/>
    </location>
</feature>
<keyword evidence="4 7" id="KW-0812">Transmembrane</keyword>
<name>A0A8B3T9V1_AVIPA</name>
<comment type="subcellular location">
    <subcellularLocation>
        <location evidence="1">Cell membrane</location>
        <topology evidence="1">Multi-pass membrane protein</topology>
    </subcellularLocation>
</comment>
<organism evidence="9 10">
    <name type="scientific">Avibacterium paragallinarum</name>
    <name type="common">Haemophilus gallinarum</name>
    <dbReference type="NCBI Taxonomy" id="728"/>
    <lineage>
        <taxon>Bacteria</taxon>
        <taxon>Pseudomonadati</taxon>
        <taxon>Pseudomonadota</taxon>
        <taxon>Gammaproteobacteria</taxon>
        <taxon>Pasteurellales</taxon>
        <taxon>Pasteurellaceae</taxon>
        <taxon>Avibacterium</taxon>
    </lineage>
</organism>
<feature type="transmembrane region" description="Helical" evidence="7">
    <location>
        <begin position="430"/>
        <end position="451"/>
    </location>
</feature>
<protein>
    <submittedName>
        <fullName evidence="9">DHA2 family efflux MFS transporter permease subunit</fullName>
    </submittedName>
</protein>
<proteinExistence type="predicted"/>